<dbReference type="InterPro" id="IPR025738">
    <property type="entry name" value="BatD"/>
</dbReference>
<organism evidence="2 3">
    <name type="scientific">Candidatus Fervidibacter japonicus</name>
    <dbReference type="NCBI Taxonomy" id="2035412"/>
    <lineage>
        <taxon>Bacteria</taxon>
        <taxon>Candidatus Fervidibacterota</taxon>
        <taxon>Candidatus Fervidibacter</taxon>
    </lineage>
</organism>
<reference evidence="3" key="1">
    <citation type="submission" date="2017-09" db="EMBL/GenBank/DDBJ databases">
        <title>Metaegenomics of thermophilic ammonia-oxidizing enrichment culture.</title>
        <authorList>
            <person name="Kato S."/>
            <person name="Suzuki K."/>
        </authorList>
    </citation>
    <scope>NUCLEOTIDE SEQUENCE [LARGE SCALE GENOMIC DNA]</scope>
</reference>
<keyword evidence="1" id="KW-0472">Membrane</keyword>
<dbReference type="Pfam" id="PF13584">
    <property type="entry name" value="BatD"/>
    <property type="match status" value="1"/>
</dbReference>
<keyword evidence="1" id="KW-0812">Transmembrane</keyword>
<dbReference type="PANTHER" id="PTHR40940">
    <property type="entry name" value="PROTEIN BATD-RELATED"/>
    <property type="match status" value="1"/>
</dbReference>
<evidence type="ECO:0000256" key="1">
    <source>
        <dbReference type="SAM" id="Phobius"/>
    </source>
</evidence>
<gene>
    <name evidence="2" type="ORF">HRbin17_00601</name>
</gene>
<dbReference type="AlphaFoldDB" id="A0A2H5XAB1"/>
<dbReference type="EMBL" id="BEHT01000006">
    <property type="protein sequence ID" value="GBC98105.1"/>
    <property type="molecule type" value="Genomic_DNA"/>
</dbReference>
<keyword evidence="1" id="KW-1133">Transmembrane helix</keyword>
<evidence type="ECO:0008006" key="4">
    <source>
        <dbReference type="Google" id="ProtNLM"/>
    </source>
</evidence>
<proteinExistence type="predicted"/>
<protein>
    <recommendedName>
        <fullName evidence="4">Protein BatD</fullName>
    </recommendedName>
</protein>
<accession>A0A2H5XAB1</accession>
<feature type="transmembrane region" description="Helical" evidence="1">
    <location>
        <begin position="428"/>
        <end position="450"/>
    </location>
</feature>
<dbReference type="Proteomes" id="UP000236173">
    <property type="component" value="Unassembled WGS sequence"/>
</dbReference>
<evidence type="ECO:0000313" key="2">
    <source>
        <dbReference type="EMBL" id="GBC98105.1"/>
    </source>
</evidence>
<evidence type="ECO:0000313" key="3">
    <source>
        <dbReference type="Proteomes" id="UP000236173"/>
    </source>
</evidence>
<comment type="caution">
    <text evidence="2">The sequence shown here is derived from an EMBL/GenBank/DDBJ whole genome shotgun (WGS) entry which is preliminary data.</text>
</comment>
<dbReference type="PANTHER" id="PTHR40940:SF2">
    <property type="entry name" value="BATD"/>
    <property type="match status" value="1"/>
</dbReference>
<name>A0A2H5XAB1_9BACT</name>
<sequence length="560" mass="62492">MAWRAGLVNRRHPHRHRPTWGLMCLLPWLVALSVAQPPKGSVTVRRDAITVRVFLQEPTIPLGGIFILRVQVTAPGDLTGNAVQFALPEAWSDRVIQLNYTSDKQTFERNGRLWSTLTYTYRLAPLRVGRIRLDGLQITALRERFSIPPIEGVVLSGTQPEPTEPEPSGPPVRVNASVAPRQPFVGEQVVYTMEFAVAASAHLVRNPTYDPPTAEGFWAEEFPEVARAWRSGYEIQRVRLALFPLRAGQLTVGSARVNVRMEGVAGSEVLTTPPLQVVARPLPSPAPAGFQNLVGQLKVSLRVQPQQATVGDTVVVRLRLEGTANLRNLAQPPRLSLTGARVGLPRERWQVRERDGRLWFQREFEWRVVPLQAGTLTIPPFAFPYFDPAVGRYRTATTSPVRIAVFGGRAEAVSTAQTPPTPSTAERIVVVAPLVLLVAALVLVLGTTGWRYWQRQRWLAAVPVPDPQLRQTLWTFRQEGANAFHRAVRAWLREQIFQRTGILLAPNDPPERVQQLLQSKGVSETAARFVRDVWERTATVQSPDEAVHLLRQAAETPNRL</sequence>